<organism evidence="2 3">
    <name type="scientific">Plicaturopsis crispa FD-325 SS-3</name>
    <dbReference type="NCBI Taxonomy" id="944288"/>
    <lineage>
        <taxon>Eukaryota</taxon>
        <taxon>Fungi</taxon>
        <taxon>Dikarya</taxon>
        <taxon>Basidiomycota</taxon>
        <taxon>Agaricomycotina</taxon>
        <taxon>Agaricomycetes</taxon>
        <taxon>Agaricomycetidae</taxon>
        <taxon>Amylocorticiales</taxon>
        <taxon>Amylocorticiaceae</taxon>
        <taxon>Plicatura</taxon>
        <taxon>Plicaturopsis crispa</taxon>
    </lineage>
</organism>
<sequence length="124" mass="12906">MSDEYASSGYKGSLVNDSAKGAQNTDAETGNYPPEGDSTSSGGYGSSVNTFAPETQRGKVDTGAGLVQQSTSGGDLESEIDDAKQGEDAGTRKEVGKGQGLNPYPSDSLENRKEAEEALSRQFE</sequence>
<feature type="compositionally biased region" description="Basic and acidic residues" evidence="1">
    <location>
        <begin position="109"/>
        <end position="124"/>
    </location>
</feature>
<keyword evidence="3" id="KW-1185">Reference proteome</keyword>
<feature type="compositionally biased region" description="Basic and acidic residues" evidence="1">
    <location>
        <begin position="81"/>
        <end position="96"/>
    </location>
</feature>
<protein>
    <submittedName>
        <fullName evidence="2">Unplaced genomic scaffold PLICRscaffold_18, whole genome shotgun sequence</fullName>
    </submittedName>
</protein>
<dbReference type="Proteomes" id="UP000053263">
    <property type="component" value="Unassembled WGS sequence"/>
</dbReference>
<reference evidence="2 3" key="1">
    <citation type="submission" date="2014-06" db="EMBL/GenBank/DDBJ databases">
        <title>Evolutionary Origins and Diversification of the Mycorrhizal Mutualists.</title>
        <authorList>
            <consortium name="DOE Joint Genome Institute"/>
            <consortium name="Mycorrhizal Genomics Consortium"/>
            <person name="Kohler A."/>
            <person name="Kuo A."/>
            <person name="Nagy L.G."/>
            <person name="Floudas D."/>
            <person name="Copeland A."/>
            <person name="Barry K.W."/>
            <person name="Cichocki N."/>
            <person name="Veneault-Fourrey C."/>
            <person name="LaButti K."/>
            <person name="Lindquist E.A."/>
            <person name="Lipzen A."/>
            <person name="Lundell T."/>
            <person name="Morin E."/>
            <person name="Murat C."/>
            <person name="Riley R."/>
            <person name="Ohm R."/>
            <person name="Sun H."/>
            <person name="Tunlid A."/>
            <person name="Henrissat B."/>
            <person name="Grigoriev I.V."/>
            <person name="Hibbett D.S."/>
            <person name="Martin F."/>
        </authorList>
    </citation>
    <scope>NUCLEOTIDE SEQUENCE [LARGE SCALE GENOMIC DNA]</scope>
    <source>
        <strain evidence="2 3">FD-325 SS-3</strain>
    </source>
</reference>
<evidence type="ECO:0000313" key="3">
    <source>
        <dbReference type="Proteomes" id="UP000053263"/>
    </source>
</evidence>
<name>A0A0C9SR42_PLICR</name>
<dbReference type="AlphaFoldDB" id="A0A0C9SR42"/>
<dbReference type="EMBL" id="KN832571">
    <property type="protein sequence ID" value="KII84322.1"/>
    <property type="molecule type" value="Genomic_DNA"/>
</dbReference>
<feature type="non-terminal residue" evidence="2">
    <location>
        <position position="1"/>
    </location>
</feature>
<gene>
    <name evidence="2" type="ORF">PLICRDRAFT_167848</name>
</gene>
<evidence type="ECO:0000256" key="1">
    <source>
        <dbReference type="SAM" id="MobiDB-lite"/>
    </source>
</evidence>
<evidence type="ECO:0000313" key="2">
    <source>
        <dbReference type="EMBL" id="KII84322.1"/>
    </source>
</evidence>
<dbReference type="OrthoDB" id="3250036at2759"/>
<proteinExistence type="predicted"/>
<dbReference type="HOGENOM" id="CLU_140478_0_1_1"/>
<feature type="region of interest" description="Disordered" evidence="1">
    <location>
        <begin position="1"/>
        <end position="124"/>
    </location>
</feature>
<accession>A0A0C9SR42</accession>